<evidence type="ECO:0000259" key="2">
    <source>
        <dbReference type="Pfam" id="PF01557"/>
    </source>
</evidence>
<dbReference type="Proteomes" id="UP000286100">
    <property type="component" value="Unassembled WGS sequence"/>
</dbReference>
<dbReference type="GO" id="GO:0005737">
    <property type="term" value="C:cytoplasm"/>
    <property type="evidence" value="ECO:0007669"/>
    <property type="project" value="TreeGrafter"/>
</dbReference>
<dbReference type="PANTHER" id="PTHR30143">
    <property type="entry name" value="ACID HYDRATASE"/>
    <property type="match status" value="1"/>
</dbReference>
<evidence type="ECO:0000313" key="3">
    <source>
        <dbReference type="EMBL" id="RJF96387.1"/>
    </source>
</evidence>
<protein>
    <submittedName>
        <fullName evidence="3">4-oxalocrotonate decarboxylase</fullName>
    </submittedName>
</protein>
<dbReference type="Pfam" id="PF01557">
    <property type="entry name" value="FAA_hydrolase"/>
    <property type="match status" value="1"/>
</dbReference>
<dbReference type="OrthoDB" id="9792137at2"/>
<dbReference type="GO" id="GO:0008684">
    <property type="term" value="F:2-oxopent-4-enoate hydratase activity"/>
    <property type="evidence" value="ECO:0007669"/>
    <property type="project" value="TreeGrafter"/>
</dbReference>
<proteinExistence type="predicted"/>
<dbReference type="Gene3D" id="3.90.850.10">
    <property type="entry name" value="Fumarylacetoacetase-like, C-terminal domain"/>
    <property type="match status" value="1"/>
</dbReference>
<dbReference type="EMBL" id="QYUM01000001">
    <property type="protein sequence ID" value="RJF96387.1"/>
    <property type="molecule type" value="Genomic_DNA"/>
</dbReference>
<dbReference type="AlphaFoldDB" id="A0A418WUZ0"/>
<dbReference type="RefSeq" id="WP_119759109.1">
    <property type="nucleotide sequence ID" value="NZ_QYUM01000001.1"/>
</dbReference>
<evidence type="ECO:0000313" key="4">
    <source>
        <dbReference type="Proteomes" id="UP000286100"/>
    </source>
</evidence>
<dbReference type="SUPFAM" id="SSF56529">
    <property type="entry name" value="FAH"/>
    <property type="match status" value="1"/>
</dbReference>
<gene>
    <name evidence="3" type="ORF">D3876_00075</name>
</gene>
<comment type="caution">
    <text evidence="3">The sequence shown here is derived from an EMBL/GenBank/DDBJ whole genome shotgun (WGS) entry which is preliminary data.</text>
</comment>
<keyword evidence="4" id="KW-1185">Reference proteome</keyword>
<evidence type="ECO:0000256" key="1">
    <source>
        <dbReference type="ARBA" id="ARBA00023239"/>
    </source>
</evidence>
<reference evidence="3 4" key="1">
    <citation type="submission" date="2018-09" db="EMBL/GenBank/DDBJ databases">
        <authorList>
            <person name="Zhu H."/>
        </authorList>
    </citation>
    <scope>NUCLEOTIDE SEQUENCE [LARGE SCALE GENOMIC DNA]</scope>
    <source>
        <strain evidence="3 4">K2R01-6</strain>
    </source>
</reference>
<organism evidence="3 4">
    <name type="scientific">Sphingomonas cavernae</name>
    <dbReference type="NCBI Taxonomy" id="2320861"/>
    <lineage>
        <taxon>Bacteria</taxon>
        <taxon>Pseudomonadati</taxon>
        <taxon>Pseudomonadota</taxon>
        <taxon>Alphaproteobacteria</taxon>
        <taxon>Sphingomonadales</taxon>
        <taxon>Sphingomonadaceae</taxon>
        <taxon>Sphingomonas</taxon>
    </lineage>
</organism>
<keyword evidence="1" id="KW-0456">Lyase</keyword>
<sequence>MPDLDLIAERLDTAAVTARATAQITAEHPGFALEDAYAVQHRLIERRLARGERIVGVKMGFTSRAKMVQMGVSDLIWGRLTDAMQIADDGVLDIGRFVHPRIEPEIAFRLKSRLAGPISSAEAFAAIAAVAPAMEVIDSRYADFRFALSDVVADNSSSSAFVIGTWQEPFGDLSNLGMTMSLDGRAVQFGSTGAILGNPVRSLVEAARLAAQSGLALEAGWTVLCGAATPAEALRPGIHVRLEAERLGRVDLHVAGERA</sequence>
<dbReference type="PANTHER" id="PTHR30143:SF0">
    <property type="entry name" value="2-KETO-4-PENTENOATE HYDRATASE"/>
    <property type="match status" value="1"/>
</dbReference>
<accession>A0A418WUZ0</accession>
<feature type="domain" description="Fumarylacetoacetase-like C-terminal" evidence="2">
    <location>
        <begin position="76"/>
        <end position="254"/>
    </location>
</feature>
<name>A0A418WUZ0_9SPHN</name>
<dbReference type="InterPro" id="IPR036663">
    <property type="entry name" value="Fumarylacetoacetase_C_sf"/>
</dbReference>
<dbReference type="InterPro" id="IPR050772">
    <property type="entry name" value="Hydratase-Decarb/MhpD_sf"/>
</dbReference>
<dbReference type="InterPro" id="IPR011234">
    <property type="entry name" value="Fumarylacetoacetase-like_C"/>
</dbReference>